<gene>
    <name evidence="1" type="ordered locus">Mesau_02731</name>
</gene>
<keyword evidence="2" id="KW-1185">Reference proteome</keyword>
<dbReference type="RefSeq" id="WP_015316560.1">
    <property type="nucleotide sequence ID" value="NC_019973.1"/>
</dbReference>
<organism evidence="1 2">
    <name type="scientific">Mesorhizobium australicum (strain HAMBI 3006 / LMG 24608 / WSM2073)</name>
    <dbReference type="NCBI Taxonomy" id="754035"/>
    <lineage>
        <taxon>Bacteria</taxon>
        <taxon>Pseudomonadati</taxon>
        <taxon>Pseudomonadota</taxon>
        <taxon>Alphaproteobacteria</taxon>
        <taxon>Hyphomicrobiales</taxon>
        <taxon>Phyllobacteriaceae</taxon>
        <taxon>Mesorhizobium</taxon>
    </lineage>
</organism>
<dbReference type="EMBL" id="CP003358">
    <property type="protein sequence ID" value="AGB45137.1"/>
    <property type="molecule type" value="Genomic_DNA"/>
</dbReference>
<protein>
    <submittedName>
        <fullName evidence="1">Uncharacterized protein</fullName>
    </submittedName>
</protein>
<sequence length="82" mass="9244">MARSKPSKQLSQAEIERFLMAAEALHKSIIKPFISPHCDHYRATRTLHDALLKSVREVTGKEVEFIQWNTTGPVRPAPSSSD</sequence>
<dbReference type="HOGENOM" id="CLU_2683567_0_0_5"/>
<dbReference type="KEGG" id="mam:Mesau_02731"/>
<dbReference type="OrthoDB" id="8083771at2"/>
<dbReference type="AlphaFoldDB" id="L0KIG3"/>
<accession>L0KIG3</accession>
<reference evidence="2" key="1">
    <citation type="submission" date="2012-02" db="EMBL/GenBank/DDBJ databases">
        <title>Complete sequence of Mesorhizobium australicum WSM2073.</title>
        <authorList>
            <person name="Lucas S."/>
            <person name="Han J."/>
            <person name="Lapidus A."/>
            <person name="Cheng J.-F."/>
            <person name="Goodwin L."/>
            <person name="Pitluck S."/>
            <person name="Peters L."/>
            <person name="Gu W."/>
            <person name="Detter J.C."/>
            <person name="Han C."/>
            <person name="Tapia R."/>
            <person name="Land M."/>
            <person name="Hauser L."/>
            <person name="Kyrpides N."/>
            <person name="Ivanova N."/>
            <person name="Pagani I."/>
            <person name="Reeve W.G."/>
            <person name="Howieson J.G."/>
            <person name="Tiwari R.P."/>
            <person name="O'Hara G.W."/>
            <person name="Atkins C.A."/>
            <person name="Ronson C.W."/>
            <person name="Nandasena K.G."/>
            <person name="Woyke T."/>
        </authorList>
    </citation>
    <scope>NUCLEOTIDE SEQUENCE [LARGE SCALE GENOMIC DNA]</scope>
    <source>
        <strain evidence="2">LMG 24608 / HAMBI 3006 / WSM2073</strain>
    </source>
</reference>
<evidence type="ECO:0000313" key="1">
    <source>
        <dbReference type="EMBL" id="AGB45137.1"/>
    </source>
</evidence>
<proteinExistence type="predicted"/>
<name>L0KIG3_MESAW</name>
<evidence type="ECO:0000313" key="2">
    <source>
        <dbReference type="Proteomes" id="UP000010998"/>
    </source>
</evidence>
<dbReference type="GeneID" id="90990170"/>
<dbReference type="Proteomes" id="UP000010998">
    <property type="component" value="Chromosome"/>
</dbReference>